<protein>
    <submittedName>
        <fullName evidence="3">Class II glutamine amidotransferase</fullName>
    </submittedName>
</protein>
<evidence type="ECO:0000313" key="4">
    <source>
        <dbReference type="Proteomes" id="UP000248259"/>
    </source>
</evidence>
<dbReference type="PANTHER" id="PTHR42824:SF1">
    <property type="entry name" value="GLUTAMINE AMIDOTRANSFERASE YAFJ-RELATED"/>
    <property type="match status" value="1"/>
</dbReference>
<dbReference type="InterPro" id="IPR026869">
    <property type="entry name" value="EgtC-like"/>
</dbReference>
<proteinExistence type="predicted"/>
<name>A0A323V083_9RHOO</name>
<dbReference type="Proteomes" id="UP000248259">
    <property type="component" value="Unassembled WGS sequence"/>
</dbReference>
<dbReference type="EMBL" id="QKOE01000002">
    <property type="protein sequence ID" value="PZA17891.1"/>
    <property type="molecule type" value="Genomic_DNA"/>
</dbReference>
<keyword evidence="1 3" id="KW-0315">Glutamine amidotransferase</keyword>
<dbReference type="AlphaFoldDB" id="A0A323V083"/>
<evidence type="ECO:0000259" key="2">
    <source>
        <dbReference type="PROSITE" id="PS51278"/>
    </source>
</evidence>
<gene>
    <name evidence="3" type="ORF">DNK49_05060</name>
</gene>
<dbReference type="InterPro" id="IPR029055">
    <property type="entry name" value="Ntn_hydrolases_N"/>
</dbReference>
<dbReference type="SUPFAM" id="SSF56235">
    <property type="entry name" value="N-terminal nucleophile aminohydrolases (Ntn hydrolases)"/>
    <property type="match status" value="1"/>
</dbReference>
<accession>A0A323V083</accession>
<keyword evidence="3" id="KW-0808">Transferase</keyword>
<dbReference type="InterPro" id="IPR017932">
    <property type="entry name" value="GATase_2_dom"/>
</dbReference>
<dbReference type="OrthoDB" id="321954at2"/>
<organism evidence="3 4">
    <name type="scientific">Parazoarcus communis SWub3 = DSM 12120</name>
    <dbReference type="NCBI Taxonomy" id="1121029"/>
    <lineage>
        <taxon>Bacteria</taxon>
        <taxon>Pseudomonadati</taxon>
        <taxon>Pseudomonadota</taxon>
        <taxon>Betaproteobacteria</taxon>
        <taxon>Rhodocyclales</taxon>
        <taxon>Zoogloeaceae</taxon>
        <taxon>Parazoarcus</taxon>
    </lineage>
</organism>
<evidence type="ECO:0000313" key="3">
    <source>
        <dbReference type="EMBL" id="PZA17891.1"/>
    </source>
</evidence>
<feature type="domain" description="Glutamine amidotransferase type-2" evidence="2">
    <location>
        <begin position="2"/>
        <end position="251"/>
    </location>
</feature>
<dbReference type="PROSITE" id="PS51278">
    <property type="entry name" value="GATASE_TYPE_2"/>
    <property type="match status" value="1"/>
</dbReference>
<dbReference type="CDD" id="cd01908">
    <property type="entry name" value="YafJ"/>
    <property type="match status" value="1"/>
</dbReference>
<dbReference type="RefSeq" id="WP_110523233.1">
    <property type="nucleotide sequence ID" value="NZ_QKOE01000002.1"/>
</dbReference>
<dbReference type="PANTHER" id="PTHR42824">
    <property type="entry name" value="GLUTAMINE AMIDOTRANSFERASE"/>
    <property type="match status" value="1"/>
</dbReference>
<reference evidence="3 4" key="1">
    <citation type="submission" date="2018-06" db="EMBL/GenBank/DDBJ databases">
        <title>Azoarcus communis strain SWub3 genome.</title>
        <authorList>
            <person name="Zorraquino Salvo V."/>
            <person name="Toubiana D."/>
            <person name="Blumwald E."/>
        </authorList>
    </citation>
    <scope>NUCLEOTIDE SEQUENCE [LARGE SCALE GENOMIC DNA]</scope>
    <source>
        <strain evidence="3 4">SWub3</strain>
    </source>
</reference>
<evidence type="ECO:0000256" key="1">
    <source>
        <dbReference type="ARBA" id="ARBA00022962"/>
    </source>
</evidence>
<dbReference type="GO" id="GO:0016740">
    <property type="term" value="F:transferase activity"/>
    <property type="evidence" value="ECO:0007669"/>
    <property type="project" value="UniProtKB-KW"/>
</dbReference>
<comment type="caution">
    <text evidence="3">The sequence shown here is derived from an EMBL/GenBank/DDBJ whole genome shotgun (WGS) entry which is preliminary data.</text>
</comment>
<sequence>MCQLLGMNANVPTDICFSFTGFKARGGLTDHHRDGWGIAFFEGRGARVFLEPCASADSPVAELVRHYPIRSLNVISHIRKATQGEIRLENTHPFQRELWGRHWIFAHNGNLLDYQPTLSGRFLPVGSTDSERAFCHILDTLAQRFGHTPPAPQVLYAALRALACHIGQSGEFNFLLSDGERLFAHCSSRLVYVLRQSPFPVAHLADEDMSVDFNQVTTPDDRVAVIATLPLTDNEHWVQMTPGSLLSFHLGQPEILGENTTVAAPAR</sequence>
<keyword evidence="4" id="KW-1185">Reference proteome</keyword>
<dbReference type="Pfam" id="PF13230">
    <property type="entry name" value="GATase_4"/>
    <property type="match status" value="1"/>
</dbReference>
<dbReference type="Gene3D" id="3.60.20.10">
    <property type="entry name" value="Glutamine Phosphoribosylpyrophosphate, subunit 1, domain 1"/>
    <property type="match status" value="1"/>
</dbReference>